<dbReference type="EMBL" id="JACZDF010000002">
    <property type="protein sequence ID" value="MBD9698910.1"/>
    <property type="molecule type" value="Genomic_DNA"/>
</dbReference>
<accession>A0ABR9DP65</accession>
<dbReference type="RefSeq" id="WP_192278551.1">
    <property type="nucleotide sequence ID" value="NZ_JACZDF010000002.1"/>
</dbReference>
<evidence type="ECO:0000313" key="2">
    <source>
        <dbReference type="EMBL" id="MBD9698910.1"/>
    </source>
</evidence>
<name>A0ABR9DP65_9MICO</name>
<keyword evidence="3" id="KW-1185">Reference proteome</keyword>
<comment type="caution">
    <text evidence="2">The sequence shown here is derived from an EMBL/GenBank/DDBJ whole genome shotgun (WGS) entry which is preliminary data.</text>
</comment>
<dbReference type="InterPro" id="IPR049874">
    <property type="entry name" value="ROK_cs"/>
</dbReference>
<dbReference type="Proteomes" id="UP000642107">
    <property type="component" value="Unassembled WGS sequence"/>
</dbReference>
<protein>
    <submittedName>
        <fullName evidence="2">ROK family transcriptional regulator</fullName>
    </submittedName>
</protein>
<organism evidence="2 3">
    <name type="scientific">Flavimobilis rhizosphaerae</name>
    <dbReference type="NCBI Taxonomy" id="2775421"/>
    <lineage>
        <taxon>Bacteria</taxon>
        <taxon>Bacillati</taxon>
        <taxon>Actinomycetota</taxon>
        <taxon>Actinomycetes</taxon>
        <taxon>Micrococcales</taxon>
        <taxon>Jonesiaceae</taxon>
        <taxon>Flavimobilis</taxon>
    </lineage>
</organism>
<reference evidence="2 3" key="1">
    <citation type="submission" date="2020-09" db="EMBL/GenBank/DDBJ databases">
        <title>Flavimobilis rhizosphaerae sp. nov., isolated from rhizosphere soil of Spartina alterniflora.</title>
        <authorList>
            <person name="Hanqin C."/>
        </authorList>
    </citation>
    <scope>NUCLEOTIDE SEQUENCE [LARGE SCALE GENOMIC DNA]</scope>
    <source>
        <strain evidence="2 3">GY 10621</strain>
    </source>
</reference>
<dbReference type="Pfam" id="PF13412">
    <property type="entry name" value="HTH_24"/>
    <property type="match status" value="1"/>
</dbReference>
<dbReference type="InterPro" id="IPR043129">
    <property type="entry name" value="ATPase_NBD"/>
</dbReference>
<dbReference type="InterPro" id="IPR036390">
    <property type="entry name" value="WH_DNA-bd_sf"/>
</dbReference>
<evidence type="ECO:0000256" key="1">
    <source>
        <dbReference type="ARBA" id="ARBA00006479"/>
    </source>
</evidence>
<dbReference type="SUPFAM" id="SSF53067">
    <property type="entry name" value="Actin-like ATPase domain"/>
    <property type="match status" value="1"/>
</dbReference>
<dbReference type="SUPFAM" id="SSF46785">
    <property type="entry name" value="Winged helix' DNA-binding domain"/>
    <property type="match status" value="1"/>
</dbReference>
<gene>
    <name evidence="2" type="ORF">IGS67_05300</name>
</gene>
<dbReference type="Pfam" id="PF00480">
    <property type="entry name" value="ROK"/>
    <property type="match status" value="1"/>
</dbReference>
<dbReference type="PROSITE" id="PS01125">
    <property type="entry name" value="ROK"/>
    <property type="match status" value="1"/>
</dbReference>
<evidence type="ECO:0000313" key="3">
    <source>
        <dbReference type="Proteomes" id="UP000642107"/>
    </source>
</evidence>
<dbReference type="PANTHER" id="PTHR18964">
    <property type="entry name" value="ROK (REPRESSOR, ORF, KINASE) FAMILY"/>
    <property type="match status" value="1"/>
</dbReference>
<proteinExistence type="inferred from homology"/>
<dbReference type="PANTHER" id="PTHR18964:SF173">
    <property type="entry name" value="GLUCOKINASE"/>
    <property type="match status" value="1"/>
</dbReference>
<sequence>MSIDRLTPGSQTSLREANRARVVKAVQQRGALTQVELAGVTGLSPATVSNIVKELTAAGVLATSPTSRSGRRAQQVTLARALGLVGGVHFGIRTLRVALADTSGRTVAEQRMPLAPDHRADIGLDRVALLLEEMLEQVDATRDELLRVGVGVAAPIDPADGRVTTRGLLRGWDGVRVADVLGEQLAVPIDVDNDANLGALAESRQGAAREFRDVVYIRVSNGVGAGLVLGGRVHHGRSGAAGEIGHSTIDENGPVCRCGNRGCLEMYVAAPSLLAMLEPTHGTLSMQGVLDRAAAGDLGCVRVLEDSGRHLGVAVANLCNLVDPEIVVVGGQVAAAGELLLDPLRASLARRAVPSDEGPVPVVLAEFGTQSELRGAVLLALENVEIARGGPR</sequence>
<dbReference type="Gene3D" id="1.10.10.10">
    <property type="entry name" value="Winged helix-like DNA-binding domain superfamily/Winged helix DNA-binding domain"/>
    <property type="match status" value="1"/>
</dbReference>
<dbReference type="InterPro" id="IPR036388">
    <property type="entry name" value="WH-like_DNA-bd_sf"/>
</dbReference>
<dbReference type="Gene3D" id="3.30.420.40">
    <property type="match status" value="2"/>
</dbReference>
<dbReference type="InterPro" id="IPR000600">
    <property type="entry name" value="ROK"/>
</dbReference>
<comment type="similarity">
    <text evidence="1">Belongs to the ROK (NagC/XylR) family.</text>
</comment>